<keyword evidence="2" id="KW-1185">Reference proteome</keyword>
<evidence type="ECO:0000313" key="1">
    <source>
        <dbReference type="EMBL" id="KAK7454061.1"/>
    </source>
</evidence>
<gene>
    <name evidence="1" type="ORF">VKT23_011574</name>
</gene>
<name>A0ABR1JDQ7_9AGAR</name>
<dbReference type="EMBL" id="JBANRG010000025">
    <property type="protein sequence ID" value="KAK7454061.1"/>
    <property type="molecule type" value="Genomic_DNA"/>
</dbReference>
<protein>
    <submittedName>
        <fullName evidence="1">Uncharacterized protein</fullName>
    </submittedName>
</protein>
<organism evidence="1 2">
    <name type="scientific">Marasmiellus scandens</name>
    <dbReference type="NCBI Taxonomy" id="2682957"/>
    <lineage>
        <taxon>Eukaryota</taxon>
        <taxon>Fungi</taxon>
        <taxon>Dikarya</taxon>
        <taxon>Basidiomycota</taxon>
        <taxon>Agaricomycotina</taxon>
        <taxon>Agaricomycetes</taxon>
        <taxon>Agaricomycetidae</taxon>
        <taxon>Agaricales</taxon>
        <taxon>Marasmiineae</taxon>
        <taxon>Omphalotaceae</taxon>
        <taxon>Marasmiellus</taxon>
    </lineage>
</organism>
<proteinExistence type="predicted"/>
<sequence length="113" mass="12083">MPTPFKSRTADNDILGEGESGFCWRSLFAQAEVVGRHAHRPVLSVLIIQNLALQNPLDSGSYFAVEQSRSNDKVFHVVKKEAESGLKAAALLESLKPSTLLGATESSAPDSGS</sequence>
<reference evidence="1 2" key="1">
    <citation type="submission" date="2024-01" db="EMBL/GenBank/DDBJ databases">
        <title>A draft genome for the cacao thread blight pathogen Marasmiellus scandens.</title>
        <authorList>
            <person name="Baruah I.K."/>
            <person name="Leung J."/>
            <person name="Bukari Y."/>
            <person name="Amoako-Attah I."/>
            <person name="Meinhardt L.W."/>
            <person name="Bailey B.A."/>
            <person name="Cohen S.P."/>
        </authorList>
    </citation>
    <scope>NUCLEOTIDE SEQUENCE [LARGE SCALE GENOMIC DNA]</scope>
    <source>
        <strain evidence="1 2">GH-19</strain>
    </source>
</reference>
<comment type="caution">
    <text evidence="1">The sequence shown here is derived from an EMBL/GenBank/DDBJ whole genome shotgun (WGS) entry which is preliminary data.</text>
</comment>
<dbReference type="Proteomes" id="UP001498398">
    <property type="component" value="Unassembled WGS sequence"/>
</dbReference>
<evidence type="ECO:0000313" key="2">
    <source>
        <dbReference type="Proteomes" id="UP001498398"/>
    </source>
</evidence>
<accession>A0ABR1JDQ7</accession>